<dbReference type="Proteomes" id="UP001595476">
    <property type="component" value="Unassembled WGS sequence"/>
</dbReference>
<sequence>MRFTSTTVIIALVLLLNGCGINFKHYETGFEINPQETWKKRLIWVDEPKFSNFLQNEISQDYRFLLNQQIHLNLIEEINQKTSFTAVSNPHQKSMADYQLYLTLSDFSMSANSSLGASSAAISCSYGAVLQVKNQKQETIFNDAVSQSAEYINPDAYEHLYLPKSQDKCFLARSQVMESLLNNFLKTIH</sequence>
<accession>A0ABV7HI34</accession>
<evidence type="ECO:0008006" key="3">
    <source>
        <dbReference type="Google" id="ProtNLM"/>
    </source>
</evidence>
<protein>
    <recommendedName>
        <fullName evidence="3">Lipoprotein</fullName>
    </recommendedName>
</protein>
<comment type="caution">
    <text evidence="1">The sequence shown here is derived from an EMBL/GenBank/DDBJ whole genome shotgun (WGS) entry which is preliminary data.</text>
</comment>
<keyword evidence="2" id="KW-1185">Reference proteome</keyword>
<name>A0ABV7HI34_9GAMM</name>
<dbReference type="EMBL" id="JBHRSZ010000004">
    <property type="protein sequence ID" value="MFC3151211.1"/>
    <property type="molecule type" value="Genomic_DNA"/>
</dbReference>
<proteinExistence type="predicted"/>
<evidence type="ECO:0000313" key="1">
    <source>
        <dbReference type="EMBL" id="MFC3151211.1"/>
    </source>
</evidence>
<gene>
    <name evidence="1" type="ORF">ACFOEK_09265</name>
</gene>
<organism evidence="1 2">
    <name type="scientific">Litoribrevibacter euphylliae</name>
    <dbReference type="NCBI Taxonomy" id="1834034"/>
    <lineage>
        <taxon>Bacteria</taxon>
        <taxon>Pseudomonadati</taxon>
        <taxon>Pseudomonadota</taxon>
        <taxon>Gammaproteobacteria</taxon>
        <taxon>Oceanospirillales</taxon>
        <taxon>Oceanospirillaceae</taxon>
        <taxon>Litoribrevibacter</taxon>
    </lineage>
</organism>
<reference evidence="2" key="1">
    <citation type="journal article" date="2019" name="Int. J. Syst. Evol. Microbiol.">
        <title>The Global Catalogue of Microorganisms (GCM) 10K type strain sequencing project: providing services to taxonomists for standard genome sequencing and annotation.</title>
        <authorList>
            <consortium name="The Broad Institute Genomics Platform"/>
            <consortium name="The Broad Institute Genome Sequencing Center for Infectious Disease"/>
            <person name="Wu L."/>
            <person name="Ma J."/>
        </authorList>
    </citation>
    <scope>NUCLEOTIDE SEQUENCE [LARGE SCALE GENOMIC DNA]</scope>
    <source>
        <strain evidence="2">KCTC 52438</strain>
    </source>
</reference>
<evidence type="ECO:0000313" key="2">
    <source>
        <dbReference type="Proteomes" id="UP001595476"/>
    </source>
</evidence>
<dbReference type="RefSeq" id="WP_386719549.1">
    <property type="nucleotide sequence ID" value="NZ_JBHRSZ010000004.1"/>
</dbReference>